<feature type="region of interest" description="Disordered" evidence="1">
    <location>
        <begin position="118"/>
        <end position="140"/>
    </location>
</feature>
<feature type="region of interest" description="Disordered" evidence="1">
    <location>
        <begin position="1"/>
        <end position="79"/>
    </location>
</feature>
<feature type="compositionally biased region" description="Low complexity" evidence="1">
    <location>
        <begin position="64"/>
        <end position="79"/>
    </location>
</feature>
<accession>A0A0D2BMM1</accession>
<feature type="compositionally biased region" description="Polar residues" evidence="1">
    <location>
        <begin position="54"/>
        <end position="63"/>
    </location>
</feature>
<evidence type="ECO:0000256" key="1">
    <source>
        <dbReference type="SAM" id="MobiDB-lite"/>
    </source>
</evidence>
<evidence type="ECO:0000313" key="3">
    <source>
        <dbReference type="EMBL" id="KIW12404.1"/>
    </source>
</evidence>
<dbReference type="HOGENOM" id="CLU_650583_0_0_1"/>
<keyword evidence="2" id="KW-1133">Transmembrane helix</keyword>
<dbReference type="RefSeq" id="XP_016232620.1">
    <property type="nucleotide sequence ID" value="XM_016383997.1"/>
</dbReference>
<reference evidence="3 4" key="1">
    <citation type="submission" date="2015-01" db="EMBL/GenBank/DDBJ databases">
        <title>The Genome Sequence of Exophiala spinifera CBS89968.</title>
        <authorList>
            <consortium name="The Broad Institute Genomics Platform"/>
            <person name="Cuomo C."/>
            <person name="de Hoog S."/>
            <person name="Gorbushina A."/>
            <person name="Stielow B."/>
            <person name="Teixiera M."/>
            <person name="Abouelleil A."/>
            <person name="Chapman S.B."/>
            <person name="Priest M."/>
            <person name="Young S.K."/>
            <person name="Wortman J."/>
            <person name="Nusbaum C."/>
            <person name="Birren B."/>
        </authorList>
    </citation>
    <scope>NUCLEOTIDE SEQUENCE [LARGE SCALE GENOMIC DNA]</scope>
    <source>
        <strain evidence="3 4">CBS 89968</strain>
    </source>
</reference>
<evidence type="ECO:0000313" key="4">
    <source>
        <dbReference type="Proteomes" id="UP000053328"/>
    </source>
</evidence>
<evidence type="ECO:0000256" key="2">
    <source>
        <dbReference type="SAM" id="Phobius"/>
    </source>
</evidence>
<dbReference type="GeneID" id="27336764"/>
<gene>
    <name evidence="3" type="ORF">PV08_09681</name>
</gene>
<protein>
    <submittedName>
        <fullName evidence="3">Uncharacterized protein</fullName>
    </submittedName>
</protein>
<feature type="transmembrane region" description="Helical" evidence="2">
    <location>
        <begin position="82"/>
        <end position="108"/>
    </location>
</feature>
<dbReference type="EMBL" id="KN847498">
    <property type="protein sequence ID" value="KIW12404.1"/>
    <property type="molecule type" value="Genomic_DNA"/>
</dbReference>
<keyword evidence="4" id="KW-1185">Reference proteome</keyword>
<proteinExistence type="predicted"/>
<feature type="compositionally biased region" description="Low complexity" evidence="1">
    <location>
        <begin position="9"/>
        <end position="24"/>
    </location>
</feature>
<dbReference type="VEuPathDB" id="FungiDB:PV08_09681"/>
<dbReference type="Proteomes" id="UP000053328">
    <property type="component" value="Unassembled WGS sequence"/>
</dbReference>
<keyword evidence="2" id="KW-0812">Transmembrane</keyword>
<dbReference type="OrthoDB" id="5421765at2759"/>
<keyword evidence="2" id="KW-0472">Membrane</keyword>
<name>A0A0D2BMM1_9EURO</name>
<sequence>MQSIGGNTGSQSSSPSTASAQPGSPFNPDSITRSSAPSVTTTSSTSSGTVASVQDATGQIASQSTTPSSPNVSSSNGSSSNIGGIVGGTIGGLLFGLVVGMLFMFCWARRRAAKASLSSRRAGKISPEKNGTDRSTLQAYESPSDPARWLVYLPQPSDDTELKHQVKTMYNQIDLHVENFYTDRDGGLLTEAVQSILARYETDLLPAPVATIMASTSSKKAVIKHCLTCTIVSRIDAVRPIPQSFLPSEIAALPALLAKNADVEHVSRKKGMHSLNLANHIVSLSSESWLTENDPVFDEAYSTWRVLTAYIRPSAASLTPTQEASVTSEAANFTEAFGPWSKSRGNAAQKANLEEIMRNAIGVGTLLFSQPSVCEFRWIQTSKRHANSATFYITPALLRTSDASGHALSSPHTLLKAAKNND</sequence>
<organism evidence="3 4">
    <name type="scientific">Exophiala spinifera</name>
    <dbReference type="NCBI Taxonomy" id="91928"/>
    <lineage>
        <taxon>Eukaryota</taxon>
        <taxon>Fungi</taxon>
        <taxon>Dikarya</taxon>
        <taxon>Ascomycota</taxon>
        <taxon>Pezizomycotina</taxon>
        <taxon>Eurotiomycetes</taxon>
        <taxon>Chaetothyriomycetidae</taxon>
        <taxon>Chaetothyriales</taxon>
        <taxon>Herpotrichiellaceae</taxon>
        <taxon>Exophiala</taxon>
    </lineage>
</organism>
<dbReference type="AlphaFoldDB" id="A0A0D2BMM1"/>
<feature type="compositionally biased region" description="Low complexity" evidence="1">
    <location>
        <begin position="32"/>
        <end position="53"/>
    </location>
</feature>